<dbReference type="Proteomes" id="UP000198862">
    <property type="component" value="Unassembled WGS sequence"/>
</dbReference>
<dbReference type="Gene3D" id="3.40.50.10930">
    <property type="match status" value="1"/>
</dbReference>
<keyword evidence="4 10" id="KW-0378">Hydrolase</keyword>
<keyword evidence="5 10" id="KW-0347">Helicase</keyword>
<dbReference type="GO" id="GO:0003677">
    <property type="term" value="F:DNA binding"/>
    <property type="evidence" value="ECO:0007669"/>
    <property type="project" value="UniProtKB-UniRule"/>
</dbReference>
<dbReference type="GO" id="GO:0003678">
    <property type="term" value="F:DNA helicase activity"/>
    <property type="evidence" value="ECO:0007669"/>
    <property type="project" value="UniProtKB-UniRule"/>
</dbReference>
<name>A0A1I1PU44_9GAMM</name>
<protein>
    <recommendedName>
        <fullName evidence="10">RecBCD enzyme subunit RecC</fullName>
    </recommendedName>
    <alternativeName>
        <fullName evidence="10">Exonuclease V subunit RecC</fullName>
        <shortName evidence="10">ExoV subunit RecC</shortName>
    </alternativeName>
    <alternativeName>
        <fullName evidence="10">Helicase/nuclease RecBCD subunit RecC</fullName>
    </alternativeName>
</protein>
<evidence type="ECO:0000313" key="12">
    <source>
        <dbReference type="EMBL" id="SFD13454.1"/>
    </source>
</evidence>
<dbReference type="InterPro" id="IPR041500">
    <property type="entry name" value="RecC_C"/>
</dbReference>
<comment type="miscellaneous">
    <text evidence="10">In the RecBCD complex, RecB has a slow 3'-5' helicase, an exonuclease activity and loads RecA onto ssDNA, RecD has a fast 5'-3' helicase activity, while RecC stimulates the ATPase and processivity of the RecB helicase and contributes to recognition of the Chi site.</text>
</comment>
<dbReference type="PANTHER" id="PTHR30591">
    <property type="entry name" value="RECBCD ENZYME SUBUNIT RECC"/>
    <property type="match status" value="1"/>
</dbReference>
<evidence type="ECO:0000256" key="6">
    <source>
        <dbReference type="ARBA" id="ARBA00022839"/>
    </source>
</evidence>
<dbReference type="SUPFAM" id="SSF52540">
    <property type="entry name" value="P-loop containing nucleoside triphosphate hydrolases"/>
    <property type="match status" value="2"/>
</dbReference>
<organism evidence="12 13">
    <name type="scientific">Pseudoalteromonas denitrificans DSM 6059</name>
    <dbReference type="NCBI Taxonomy" id="1123010"/>
    <lineage>
        <taxon>Bacteria</taxon>
        <taxon>Pseudomonadati</taxon>
        <taxon>Pseudomonadota</taxon>
        <taxon>Gammaproteobacteria</taxon>
        <taxon>Alteromonadales</taxon>
        <taxon>Pseudoalteromonadaceae</taxon>
        <taxon>Pseudoalteromonas</taxon>
    </lineage>
</organism>
<dbReference type="PIRSF" id="PIRSF000980">
    <property type="entry name" value="RecC"/>
    <property type="match status" value="1"/>
</dbReference>
<dbReference type="GO" id="GO:0000724">
    <property type="term" value="P:double-strand break repair via homologous recombination"/>
    <property type="evidence" value="ECO:0007669"/>
    <property type="project" value="UniProtKB-UniRule"/>
</dbReference>
<evidence type="ECO:0000256" key="7">
    <source>
        <dbReference type="ARBA" id="ARBA00022840"/>
    </source>
</evidence>
<dbReference type="GO" id="GO:0009338">
    <property type="term" value="C:exodeoxyribonuclease V complex"/>
    <property type="evidence" value="ECO:0007669"/>
    <property type="project" value="InterPro"/>
</dbReference>
<dbReference type="InterPro" id="IPR011335">
    <property type="entry name" value="Restrct_endonuc-II-like"/>
</dbReference>
<dbReference type="EMBL" id="FOLO01000035">
    <property type="protein sequence ID" value="SFD13454.1"/>
    <property type="molecule type" value="Genomic_DNA"/>
</dbReference>
<keyword evidence="9 10" id="KW-0234">DNA repair</keyword>
<gene>
    <name evidence="10" type="primary">recC</name>
    <name evidence="12" type="ORF">SAMN02745724_03594</name>
</gene>
<dbReference type="Pfam" id="PF17946">
    <property type="entry name" value="RecC_C"/>
    <property type="match status" value="1"/>
</dbReference>
<dbReference type="AlphaFoldDB" id="A0A1I1PU44"/>
<keyword evidence="1 10" id="KW-0540">Nuclease</keyword>
<keyword evidence="8 10" id="KW-0238">DNA-binding</keyword>
<dbReference type="STRING" id="1123010.SAMN02745724_03594"/>
<dbReference type="NCBIfam" id="TIGR01450">
    <property type="entry name" value="recC"/>
    <property type="match status" value="1"/>
</dbReference>
<dbReference type="OrthoDB" id="9762834at2"/>
<evidence type="ECO:0000256" key="2">
    <source>
        <dbReference type="ARBA" id="ARBA00022741"/>
    </source>
</evidence>
<evidence type="ECO:0000256" key="5">
    <source>
        <dbReference type="ARBA" id="ARBA00022806"/>
    </source>
</evidence>
<dbReference type="Gene3D" id="1.10.10.160">
    <property type="match status" value="1"/>
</dbReference>
<proteinExistence type="inferred from homology"/>
<dbReference type="RefSeq" id="WP_091987644.1">
    <property type="nucleotide sequence ID" value="NZ_FOLO01000035.1"/>
</dbReference>
<evidence type="ECO:0000313" key="13">
    <source>
        <dbReference type="Proteomes" id="UP000198862"/>
    </source>
</evidence>
<keyword evidence="3 10" id="KW-0227">DNA damage</keyword>
<feature type="domain" description="RecC C-terminal" evidence="11">
    <location>
        <begin position="844"/>
        <end position="1081"/>
    </location>
</feature>
<evidence type="ECO:0000256" key="9">
    <source>
        <dbReference type="ARBA" id="ARBA00023204"/>
    </source>
</evidence>
<dbReference type="Gene3D" id="3.40.50.300">
    <property type="entry name" value="P-loop containing nucleotide triphosphate hydrolases"/>
    <property type="match status" value="2"/>
</dbReference>
<keyword evidence="2 10" id="KW-0547">Nucleotide-binding</keyword>
<dbReference type="GO" id="GO:0005524">
    <property type="term" value="F:ATP binding"/>
    <property type="evidence" value="ECO:0007669"/>
    <property type="project" value="UniProtKB-UniRule"/>
</dbReference>
<evidence type="ECO:0000256" key="10">
    <source>
        <dbReference type="HAMAP-Rule" id="MF_01486"/>
    </source>
</evidence>
<accession>A0A1I1PU44</accession>
<evidence type="ECO:0000256" key="4">
    <source>
        <dbReference type="ARBA" id="ARBA00022801"/>
    </source>
</evidence>
<evidence type="ECO:0000259" key="11">
    <source>
        <dbReference type="Pfam" id="PF17946"/>
    </source>
</evidence>
<keyword evidence="6 10" id="KW-0269">Exonuclease</keyword>
<keyword evidence="13" id="KW-1185">Reference proteome</keyword>
<reference evidence="12 13" key="1">
    <citation type="submission" date="2016-10" db="EMBL/GenBank/DDBJ databases">
        <authorList>
            <person name="de Groot N.N."/>
        </authorList>
    </citation>
    <scope>NUCLEOTIDE SEQUENCE [LARGE SCALE GENOMIC DNA]</scope>
    <source>
        <strain evidence="12 13">DSM 6059</strain>
    </source>
</reference>
<comment type="subunit">
    <text evidence="10">Heterotrimer of RecB, RecC and RecD. All subunits contribute to DNA-binding.</text>
</comment>
<dbReference type="SUPFAM" id="SSF52980">
    <property type="entry name" value="Restriction endonuclease-like"/>
    <property type="match status" value="1"/>
</dbReference>
<dbReference type="InterPro" id="IPR006697">
    <property type="entry name" value="RecC"/>
</dbReference>
<evidence type="ECO:0000256" key="8">
    <source>
        <dbReference type="ARBA" id="ARBA00023125"/>
    </source>
</evidence>
<dbReference type="InterPro" id="IPR013986">
    <property type="entry name" value="DExx_box_DNA_helicase_dom_sf"/>
</dbReference>
<dbReference type="InterPro" id="IPR027417">
    <property type="entry name" value="P-loop_NTPase"/>
</dbReference>
<sequence>MLHIIQSNRLEALQLQLNLLLKQKPLSSPFAQEAILVQSPGMSQWIKIGLAQQLGIVAQVDFPLPSSFIWRLYQKLLPDVPAESAFNKNNMAWKLFDILPGFLNEPLFSSLQSYLINETLTENKSAELTIEQQKLFMLCEKIADVYDQYLMYRPSWLVTWQEGEDNLPDVDTSHLLWQPELWRRLVEHTTITLTQSAYHRGNMHEALLMALENINAAELKTLLPERLTIFGISALPNAQLEVFAALASKIDVFLYFFNPSEHYWGDLVDEKTLAKIEVKYSVKPNLAAQGKDYYFVGNPLLSSWGKLGRDYLEQLLQLEANWHDFFVDDFANCLLGKIQQEVYQLAFKDESLSSDKNWFISDEGKLAVNAQDKSIHLNDCHTPLREVEVLHDHLLSLFEQNNSLSPKDIIVMMPDVASYSPYIEAVFGSAENERFIPYGLADLAIEQEKPILSSFNQLVNLPFSRFGVSDILDLLQVRHIASHFKIEENELDQIRYWLDKVGVKWGLNGEHKTEFDQDNIELNTWIQGLNKLLLGVVQRDELTPFNDIYASDQVEGMAANILGKLLAFFDKLIKYKKLLLPDASLLNKTHILEAMISEFYNTETDQSWDLMVLENLLSDIQNHYDNKDYQGDISHKVMCYLVKQGLKEKGVGQRFLIGKINFCTLMPMRSVPFKVVCMLGLNDADYPRSVQPMGFDLLPQSRRQKGDRSRKLDDRYLFLEALLSAREHLYISYIGRSCFDNTERVPSTLVSELLEYIGRSFYQKEGDKINAAFPNNLIEQHHLQPFNSAYYLTSDNDSKHDTLIPDTANNETQKNRQSYNPTWMISPYQMADTAQPLNIEPEVEIEIDSFISALCQPQKRFYQSSLALKLPQGEDINKDEEPFSLDHLQRYFYLDEFLTKALKEENISAKQILQRGNLPLAHVGELTLDKIEGRISHMLLNIRSHNIDLNPEPLNIQISMSKKSNEGCDEQNQITSTLLGWLKNVSKGNDKNSHSKQLFYRPASVKAKDLVKAWLYHLIAHASNHKLDTLILGLDEQYLFSSLDKDVALQLLQSWFNLYAKSLTQPVPFFPQSALEYAKTQDINKAKLKFSGGQYIGRGEFEDPYIRLNFKSLNEVEQEFMQLSNELLLPLVEQLEEIV</sequence>
<evidence type="ECO:0000256" key="1">
    <source>
        <dbReference type="ARBA" id="ARBA00022722"/>
    </source>
</evidence>
<dbReference type="HAMAP" id="MF_01486">
    <property type="entry name" value="RecC"/>
    <property type="match status" value="1"/>
</dbReference>
<dbReference type="PANTHER" id="PTHR30591:SF1">
    <property type="entry name" value="RECBCD ENZYME SUBUNIT RECC"/>
    <property type="match status" value="1"/>
</dbReference>
<comment type="similarity">
    <text evidence="10">Belongs to the RecC family.</text>
</comment>
<keyword evidence="7 10" id="KW-0067">ATP-binding</keyword>
<comment type="function">
    <text evidence="10">A helicase/nuclease that prepares dsDNA breaks (DSB) for recombinational DNA repair. Binds to DSBs and unwinds DNA via a highly rapid and processive ATP-dependent bidirectional helicase activity. Unwinds dsDNA until it encounters a Chi (crossover hotspot instigator) sequence from the 3' direction. Cuts ssDNA a few nucleotides 3' to the Chi site. The properties and activities of the enzyme are changed at Chi. The Chi-altered holoenzyme produces a long 3'-ssDNA overhang and facilitates RecA-binding to the ssDNA for homologous DNA recombination and repair. Holoenzyme degrades any linearized DNA that is unable to undergo homologous recombination. In the holoenzyme this subunit recognizes the wild-type Chi sequence, and when added to isolated RecB increases its ATP-dependent helicase processivity.</text>
</comment>
<dbReference type="Pfam" id="PF04257">
    <property type="entry name" value="Exonuc_V_gamma"/>
    <property type="match status" value="1"/>
</dbReference>
<dbReference type="GO" id="GO:0008854">
    <property type="term" value="F:exodeoxyribonuclease V activity"/>
    <property type="evidence" value="ECO:0007669"/>
    <property type="project" value="InterPro"/>
</dbReference>
<evidence type="ECO:0000256" key="3">
    <source>
        <dbReference type="ARBA" id="ARBA00022763"/>
    </source>
</evidence>
<dbReference type="Gene3D" id="1.10.10.990">
    <property type="match status" value="1"/>
</dbReference>